<reference evidence="3 4" key="1">
    <citation type="journal article" date="2014" name="Int. J. Syst. Evol. Microbiol.">
        <title>Complete genome sequence of Corynebacterium casei LMG S-19264T (=DSM 44701T), isolated from a smear-ripened cheese.</title>
        <authorList>
            <consortium name="US DOE Joint Genome Institute (JGI-PGF)"/>
            <person name="Walter F."/>
            <person name="Albersmeier A."/>
            <person name="Kalinowski J."/>
            <person name="Ruckert C."/>
        </authorList>
    </citation>
    <scope>NUCLEOTIDE SEQUENCE [LARGE SCALE GENOMIC DNA]</scope>
    <source>
        <strain evidence="3 4">CGMCC 1.15358</strain>
    </source>
</reference>
<dbReference type="Proteomes" id="UP000598997">
    <property type="component" value="Unassembled WGS sequence"/>
</dbReference>
<gene>
    <name evidence="3" type="ORF">GCM10010989_15250</name>
</gene>
<keyword evidence="1" id="KW-0472">Membrane</keyword>
<feature type="signal peptide" evidence="2">
    <location>
        <begin position="1"/>
        <end position="25"/>
    </location>
</feature>
<evidence type="ECO:0000313" key="3">
    <source>
        <dbReference type="EMBL" id="GGD42203.1"/>
    </source>
</evidence>
<keyword evidence="4" id="KW-1185">Reference proteome</keyword>
<evidence type="ECO:0000313" key="4">
    <source>
        <dbReference type="Proteomes" id="UP000598997"/>
    </source>
</evidence>
<feature type="transmembrane region" description="Helical" evidence="1">
    <location>
        <begin position="236"/>
        <end position="258"/>
    </location>
</feature>
<keyword evidence="1" id="KW-0812">Transmembrane</keyword>
<protein>
    <submittedName>
        <fullName evidence="3">Membrane protein</fullName>
    </submittedName>
</protein>
<evidence type="ECO:0000256" key="2">
    <source>
        <dbReference type="SAM" id="SignalP"/>
    </source>
</evidence>
<organism evidence="3 4">
    <name type="scientific">Croceicoccus pelagius</name>
    <dbReference type="NCBI Taxonomy" id="1703341"/>
    <lineage>
        <taxon>Bacteria</taxon>
        <taxon>Pseudomonadati</taxon>
        <taxon>Pseudomonadota</taxon>
        <taxon>Alphaproteobacteria</taxon>
        <taxon>Sphingomonadales</taxon>
        <taxon>Erythrobacteraceae</taxon>
        <taxon>Croceicoccus</taxon>
    </lineage>
</organism>
<comment type="caution">
    <text evidence="3">The sequence shown here is derived from an EMBL/GenBank/DDBJ whole genome shotgun (WGS) entry which is preliminary data.</text>
</comment>
<dbReference type="AlphaFoldDB" id="A0A917DJ99"/>
<dbReference type="InterPro" id="IPR019088">
    <property type="entry name" value="CHP02186-rel_TM"/>
</dbReference>
<name>A0A917DJ99_9SPHN</name>
<keyword evidence="1" id="KW-1133">Transmembrane helix</keyword>
<evidence type="ECO:0000256" key="1">
    <source>
        <dbReference type="SAM" id="Phobius"/>
    </source>
</evidence>
<proteinExistence type="predicted"/>
<accession>A0A917DJ99</accession>
<dbReference type="RefSeq" id="WP_066766416.1">
    <property type="nucleotide sequence ID" value="NZ_BMIO01000004.1"/>
</dbReference>
<feature type="chain" id="PRO_5037869846" evidence="2">
    <location>
        <begin position="26"/>
        <end position="260"/>
    </location>
</feature>
<dbReference type="OrthoDB" id="9815212at2"/>
<keyword evidence="2" id="KW-0732">Signal</keyword>
<dbReference type="Pfam" id="PF09608">
    <property type="entry name" value="Alph_Pro_TM"/>
    <property type="match status" value="1"/>
</dbReference>
<dbReference type="EMBL" id="BMIO01000004">
    <property type="protein sequence ID" value="GGD42203.1"/>
    <property type="molecule type" value="Genomic_DNA"/>
</dbReference>
<sequence length="260" mass="28346">MTRRGRLVLRISALLGIFACTTAQRDPILVPEVSQHEVVVRQGFTGADLLLYGAVLQPDGTRASESASYDVIVVLKGPSQPITLREKRRRLGMWINADSASFRSAPSFYALASSRPLDDITDEKTRAIYELGLDWLQLSPIGGIDQQQQDHFARGLVDKRVSSGLYRQDESGVTISQGVLYQARIPLPSSVITGNYTAETFALAKGRVVASATSDIVVAKRGFERSVEVYSQDDPVIYGLIAVILSVSMGWIAGRLFANG</sequence>